<dbReference type="SUPFAM" id="SSF46785">
    <property type="entry name" value="Winged helix' DNA-binding domain"/>
    <property type="match status" value="1"/>
</dbReference>
<dbReference type="InterPro" id="IPR036388">
    <property type="entry name" value="WH-like_DNA-bd_sf"/>
</dbReference>
<dbReference type="PRINTS" id="PR00035">
    <property type="entry name" value="HTHGNTR"/>
</dbReference>
<dbReference type="PANTHER" id="PTHR30146:SF109">
    <property type="entry name" value="HTH-TYPE TRANSCRIPTIONAL REGULATOR GALS"/>
    <property type="match status" value="1"/>
</dbReference>
<keyword evidence="2" id="KW-0238">DNA-binding</keyword>
<dbReference type="SUPFAM" id="SSF53822">
    <property type="entry name" value="Periplasmic binding protein-like I"/>
    <property type="match status" value="1"/>
</dbReference>
<sequence>MPERGSLVAECVRVMQLRIEAGEWPQHLPGERRLAELLQVGRDTVRLTLSELEAGGWIEPAAAGCRRKIGGDRKSEEAGRSERLRIGMLSPFRLERLSQPMLLEVDHIRRALAEKGGSFEVIAPGWFESKQPSKRIADFIASERRSAWILHRSSLPVQRWFAEQRIPCLVRGTPHEGITLPFLDVDWKATARHAAGILWRLGHRKVGILSPPDQLRGVDAALRGLRELTDDGFEVVEFVEDGTTAGVEKVFRRAMGLKVRPTAMVTNRPRQAATLLSCAARVGLRVPEDLSLVSLAREPFLEHLVPEITGYRSDPASVAKQVVRRLEQIVAGNVAPGGDPWLMPEVVKGASVVPPP</sequence>
<dbReference type="Proteomes" id="UP001374893">
    <property type="component" value="Chromosome"/>
</dbReference>
<feature type="domain" description="Transcriptional regulator LacI/GalR-like sensor" evidence="4">
    <location>
        <begin position="198"/>
        <end position="352"/>
    </location>
</feature>
<keyword evidence="6" id="KW-1185">Reference proteome</keyword>
<gene>
    <name evidence="5" type="ORF">HAHE_00740</name>
</gene>
<name>A0ABN6GXZ3_9BACT</name>
<accession>A0ABN6GXZ3</accession>
<dbReference type="InterPro" id="IPR046335">
    <property type="entry name" value="LacI/GalR-like_sensor"/>
</dbReference>
<evidence type="ECO:0000313" key="6">
    <source>
        <dbReference type="Proteomes" id="UP001374893"/>
    </source>
</evidence>
<dbReference type="PANTHER" id="PTHR30146">
    <property type="entry name" value="LACI-RELATED TRANSCRIPTIONAL REPRESSOR"/>
    <property type="match status" value="1"/>
</dbReference>
<dbReference type="InterPro" id="IPR000524">
    <property type="entry name" value="Tscrpt_reg_HTH_GntR"/>
</dbReference>
<dbReference type="EMBL" id="AP024702">
    <property type="protein sequence ID" value="BCX46166.1"/>
    <property type="molecule type" value="Genomic_DNA"/>
</dbReference>
<dbReference type="Pfam" id="PF13377">
    <property type="entry name" value="Peripla_BP_3"/>
    <property type="match status" value="1"/>
</dbReference>
<evidence type="ECO:0000313" key="5">
    <source>
        <dbReference type="EMBL" id="BCX46166.1"/>
    </source>
</evidence>
<evidence type="ECO:0000256" key="2">
    <source>
        <dbReference type="ARBA" id="ARBA00023125"/>
    </source>
</evidence>
<dbReference type="InterPro" id="IPR028082">
    <property type="entry name" value="Peripla_BP_I"/>
</dbReference>
<protein>
    <submittedName>
        <fullName evidence="5">GntR family transcriptional regulator</fullName>
    </submittedName>
</protein>
<dbReference type="InterPro" id="IPR036390">
    <property type="entry name" value="WH_DNA-bd_sf"/>
</dbReference>
<evidence type="ECO:0000259" key="4">
    <source>
        <dbReference type="Pfam" id="PF13377"/>
    </source>
</evidence>
<evidence type="ECO:0000256" key="1">
    <source>
        <dbReference type="ARBA" id="ARBA00023015"/>
    </source>
</evidence>
<reference evidence="5 6" key="1">
    <citation type="submission" date="2021-06" db="EMBL/GenBank/DDBJ databases">
        <title>Complete genome of Haloferula helveola possessing various polysaccharide degrading enzymes.</title>
        <authorList>
            <person name="Takami H."/>
            <person name="Huang C."/>
            <person name="Hamasaki K."/>
        </authorList>
    </citation>
    <scope>NUCLEOTIDE SEQUENCE [LARGE SCALE GENOMIC DNA]</scope>
    <source>
        <strain evidence="5 6">CN-1</strain>
    </source>
</reference>
<dbReference type="Gene3D" id="1.10.10.10">
    <property type="entry name" value="Winged helix-like DNA-binding domain superfamily/Winged helix DNA-binding domain"/>
    <property type="match status" value="1"/>
</dbReference>
<evidence type="ECO:0000256" key="3">
    <source>
        <dbReference type="ARBA" id="ARBA00023163"/>
    </source>
</evidence>
<proteinExistence type="predicted"/>
<keyword evidence="3" id="KW-0804">Transcription</keyword>
<dbReference type="Gene3D" id="3.40.50.2300">
    <property type="match status" value="2"/>
</dbReference>
<organism evidence="5 6">
    <name type="scientific">Haloferula helveola</name>
    <dbReference type="NCBI Taxonomy" id="490095"/>
    <lineage>
        <taxon>Bacteria</taxon>
        <taxon>Pseudomonadati</taxon>
        <taxon>Verrucomicrobiota</taxon>
        <taxon>Verrucomicrobiia</taxon>
        <taxon>Verrucomicrobiales</taxon>
        <taxon>Verrucomicrobiaceae</taxon>
        <taxon>Haloferula</taxon>
    </lineage>
</organism>
<keyword evidence="1" id="KW-0805">Transcription regulation</keyword>